<organism evidence="1 2">
    <name type="scientific">Mycena citricolor</name>
    <dbReference type="NCBI Taxonomy" id="2018698"/>
    <lineage>
        <taxon>Eukaryota</taxon>
        <taxon>Fungi</taxon>
        <taxon>Dikarya</taxon>
        <taxon>Basidiomycota</taxon>
        <taxon>Agaricomycotina</taxon>
        <taxon>Agaricomycetes</taxon>
        <taxon>Agaricomycetidae</taxon>
        <taxon>Agaricales</taxon>
        <taxon>Marasmiineae</taxon>
        <taxon>Mycenaceae</taxon>
        <taxon>Mycena</taxon>
    </lineage>
</organism>
<name>A0AAD2JZP8_9AGAR</name>
<gene>
    <name evidence="1" type="ORF">MYCIT1_LOCUS15746</name>
</gene>
<dbReference type="AlphaFoldDB" id="A0AAD2JZP8"/>
<evidence type="ECO:0000313" key="2">
    <source>
        <dbReference type="Proteomes" id="UP001295794"/>
    </source>
</evidence>
<dbReference type="Proteomes" id="UP001295794">
    <property type="component" value="Unassembled WGS sequence"/>
</dbReference>
<reference evidence="1" key="1">
    <citation type="submission" date="2023-11" db="EMBL/GenBank/DDBJ databases">
        <authorList>
            <person name="De Vega J J."/>
            <person name="De Vega J J."/>
        </authorList>
    </citation>
    <scope>NUCLEOTIDE SEQUENCE</scope>
</reference>
<proteinExistence type="predicted"/>
<keyword evidence="2" id="KW-1185">Reference proteome</keyword>
<sequence>MKSTCQRLKPRRIRALCTGAIHVRARPISPAGDVLEVLIHMSVAEVARREHAGAAGRVDEVVERDRARLARGVAERRADRTRVGAEAEREDFVLLEDLGAAFLCMAQEDLVQFSAFLRRSGCRCRSWCTPPASIDLPLAITPGCVLSYRVCQRWSSSRRLEQQPTFFWKPCFSTLSSASMNRRKWRREGSMLSPTWYLPATRELHASHAVLSGYAPGELVRLEHHDVDAFPGQYRSGVAPGGATADDKDCYVGGCALGGAH</sequence>
<evidence type="ECO:0000313" key="1">
    <source>
        <dbReference type="EMBL" id="CAK5270939.1"/>
    </source>
</evidence>
<comment type="caution">
    <text evidence="1">The sequence shown here is derived from an EMBL/GenBank/DDBJ whole genome shotgun (WGS) entry which is preliminary data.</text>
</comment>
<dbReference type="EMBL" id="CAVNYO010000169">
    <property type="protein sequence ID" value="CAK5270939.1"/>
    <property type="molecule type" value="Genomic_DNA"/>
</dbReference>
<protein>
    <submittedName>
        <fullName evidence="1">Uncharacterized protein</fullName>
    </submittedName>
</protein>
<accession>A0AAD2JZP8</accession>